<sequence length="99" mass="11068">MTKKMFVREMSRSEFLIAEADKPGFKSLKTGKSHKRALVVYTGVDLTPNHLIERGTENGQSFSVEDAEYTLNNVVNFKISKSVTHEASDDKPPSFELCG</sequence>
<keyword evidence="2" id="KW-1185">Reference proteome</keyword>
<dbReference type="AlphaFoldDB" id="A0A5C5XL31"/>
<organism evidence="1 2">
    <name type="scientific">Rubinisphaera italica</name>
    <dbReference type="NCBI Taxonomy" id="2527969"/>
    <lineage>
        <taxon>Bacteria</taxon>
        <taxon>Pseudomonadati</taxon>
        <taxon>Planctomycetota</taxon>
        <taxon>Planctomycetia</taxon>
        <taxon>Planctomycetales</taxon>
        <taxon>Planctomycetaceae</taxon>
        <taxon>Rubinisphaera</taxon>
    </lineage>
</organism>
<dbReference type="EMBL" id="SJPG01000001">
    <property type="protein sequence ID" value="TWT63564.1"/>
    <property type="molecule type" value="Genomic_DNA"/>
</dbReference>
<evidence type="ECO:0000313" key="1">
    <source>
        <dbReference type="EMBL" id="TWT63564.1"/>
    </source>
</evidence>
<dbReference type="Proteomes" id="UP000316095">
    <property type="component" value="Unassembled WGS sequence"/>
</dbReference>
<dbReference type="RefSeq" id="WP_146505292.1">
    <property type="nucleotide sequence ID" value="NZ_SJPG01000001.1"/>
</dbReference>
<name>A0A5C5XL31_9PLAN</name>
<comment type="caution">
    <text evidence="1">The sequence shown here is derived from an EMBL/GenBank/DDBJ whole genome shotgun (WGS) entry which is preliminary data.</text>
</comment>
<gene>
    <name evidence="1" type="ORF">Pan54_43170</name>
</gene>
<accession>A0A5C5XL31</accession>
<reference evidence="1 2" key="1">
    <citation type="submission" date="2019-02" db="EMBL/GenBank/DDBJ databases">
        <title>Deep-cultivation of Planctomycetes and their phenomic and genomic characterization uncovers novel biology.</title>
        <authorList>
            <person name="Wiegand S."/>
            <person name="Jogler M."/>
            <person name="Boedeker C."/>
            <person name="Pinto D."/>
            <person name="Vollmers J."/>
            <person name="Rivas-Marin E."/>
            <person name="Kohn T."/>
            <person name="Peeters S.H."/>
            <person name="Heuer A."/>
            <person name="Rast P."/>
            <person name="Oberbeckmann S."/>
            <person name="Bunk B."/>
            <person name="Jeske O."/>
            <person name="Meyerdierks A."/>
            <person name="Storesund J.E."/>
            <person name="Kallscheuer N."/>
            <person name="Luecker S."/>
            <person name="Lage O.M."/>
            <person name="Pohl T."/>
            <person name="Merkel B.J."/>
            <person name="Hornburger P."/>
            <person name="Mueller R.-W."/>
            <person name="Bruemmer F."/>
            <person name="Labrenz M."/>
            <person name="Spormann A.M."/>
            <person name="Op Den Camp H."/>
            <person name="Overmann J."/>
            <person name="Amann R."/>
            <person name="Jetten M.S.M."/>
            <person name="Mascher T."/>
            <person name="Medema M.H."/>
            <person name="Devos D.P."/>
            <person name="Kaster A.-K."/>
            <person name="Ovreas L."/>
            <person name="Rohde M."/>
            <person name="Galperin M.Y."/>
            <person name="Jogler C."/>
        </authorList>
    </citation>
    <scope>NUCLEOTIDE SEQUENCE [LARGE SCALE GENOMIC DNA]</scope>
    <source>
        <strain evidence="1 2">Pan54</strain>
    </source>
</reference>
<proteinExistence type="predicted"/>
<protein>
    <submittedName>
        <fullName evidence="1">Uncharacterized protein</fullName>
    </submittedName>
</protein>
<evidence type="ECO:0000313" key="2">
    <source>
        <dbReference type="Proteomes" id="UP000316095"/>
    </source>
</evidence>